<evidence type="ECO:0000313" key="3">
    <source>
        <dbReference type="EMBL" id="MBB5709204.1"/>
    </source>
</evidence>
<evidence type="ECO:0000259" key="2">
    <source>
        <dbReference type="Pfam" id="PF00857"/>
    </source>
</evidence>
<dbReference type="SUPFAM" id="SSF52499">
    <property type="entry name" value="Isochorismatase-like hydrolases"/>
    <property type="match status" value="1"/>
</dbReference>
<dbReference type="InterPro" id="IPR050272">
    <property type="entry name" value="Isochorismatase-like_hydrls"/>
</dbReference>
<reference evidence="3 4" key="1">
    <citation type="submission" date="2020-08" db="EMBL/GenBank/DDBJ databases">
        <title>Genomic Encyclopedia of Type Strains, Phase IV (KMG-IV): sequencing the most valuable type-strain genomes for metagenomic binning, comparative biology and taxonomic classification.</title>
        <authorList>
            <person name="Goeker M."/>
        </authorList>
    </citation>
    <scope>NUCLEOTIDE SEQUENCE [LARGE SCALE GENOMIC DNA]</scope>
    <source>
        <strain evidence="3 4">DSM 26736</strain>
    </source>
</reference>
<name>A0A840Y8M5_9SPHN</name>
<feature type="domain" description="Isochorismatase-like" evidence="2">
    <location>
        <begin position="14"/>
        <end position="184"/>
    </location>
</feature>
<dbReference type="InterPro" id="IPR036380">
    <property type="entry name" value="Isochorismatase-like_sf"/>
</dbReference>
<dbReference type="RefSeq" id="WP_184083703.1">
    <property type="nucleotide sequence ID" value="NZ_JACIJF010000001.1"/>
</dbReference>
<dbReference type="PANTHER" id="PTHR43540:SF6">
    <property type="entry name" value="ISOCHORISMATASE-LIKE DOMAIN-CONTAINING PROTEIN"/>
    <property type="match status" value="1"/>
</dbReference>
<dbReference type="Proteomes" id="UP000527143">
    <property type="component" value="Unassembled WGS sequence"/>
</dbReference>
<evidence type="ECO:0000256" key="1">
    <source>
        <dbReference type="ARBA" id="ARBA00022801"/>
    </source>
</evidence>
<proteinExistence type="predicted"/>
<dbReference type="EMBL" id="JACIJF010000001">
    <property type="protein sequence ID" value="MBB5709204.1"/>
    <property type="molecule type" value="Genomic_DNA"/>
</dbReference>
<dbReference type="Pfam" id="PF00857">
    <property type="entry name" value="Isochorismatase"/>
    <property type="match status" value="1"/>
</dbReference>
<sequence length="196" mass="21675">MANAEIETPASGSCALLIIDMITDLDFPGGVEMLPVVARAANAIDRLRTKCREVGVPIVYVNDNFGQWHSERSRLVDLSQGTPGEEIVDRLKPHDDDFFVIKPQFSGFYATNLAVLLPKLGARRLIVTGISADICILFTAADAHMREYDLWVPSDCVASQDEQRTRWALDIMANSMKAETSSTAELDVGQWMESAR</sequence>
<dbReference type="PANTHER" id="PTHR43540">
    <property type="entry name" value="PEROXYUREIDOACRYLATE/UREIDOACRYLATE AMIDOHYDROLASE-RELATED"/>
    <property type="match status" value="1"/>
</dbReference>
<organism evidence="3 4">
    <name type="scientific">Sphingomonas xinjiangensis</name>
    <dbReference type="NCBI Taxonomy" id="643568"/>
    <lineage>
        <taxon>Bacteria</taxon>
        <taxon>Pseudomonadati</taxon>
        <taxon>Pseudomonadota</taxon>
        <taxon>Alphaproteobacteria</taxon>
        <taxon>Sphingomonadales</taxon>
        <taxon>Sphingomonadaceae</taxon>
        <taxon>Sphingomonas</taxon>
    </lineage>
</organism>
<protein>
    <submittedName>
        <fullName evidence="3">Nicotinamidase-related amidase</fullName>
    </submittedName>
</protein>
<dbReference type="GO" id="GO:0016787">
    <property type="term" value="F:hydrolase activity"/>
    <property type="evidence" value="ECO:0007669"/>
    <property type="project" value="UniProtKB-KW"/>
</dbReference>
<dbReference type="InterPro" id="IPR000868">
    <property type="entry name" value="Isochorismatase-like_dom"/>
</dbReference>
<keyword evidence="4" id="KW-1185">Reference proteome</keyword>
<evidence type="ECO:0000313" key="4">
    <source>
        <dbReference type="Proteomes" id="UP000527143"/>
    </source>
</evidence>
<dbReference type="AlphaFoldDB" id="A0A840Y8M5"/>
<dbReference type="Gene3D" id="3.40.50.850">
    <property type="entry name" value="Isochorismatase-like"/>
    <property type="match status" value="1"/>
</dbReference>
<gene>
    <name evidence="3" type="ORF">FHT02_000410</name>
</gene>
<dbReference type="CDD" id="cd00431">
    <property type="entry name" value="cysteine_hydrolases"/>
    <property type="match status" value="1"/>
</dbReference>
<keyword evidence="1" id="KW-0378">Hydrolase</keyword>
<accession>A0A840Y8M5</accession>
<comment type="caution">
    <text evidence="3">The sequence shown here is derived from an EMBL/GenBank/DDBJ whole genome shotgun (WGS) entry which is preliminary data.</text>
</comment>